<reference evidence="10 11" key="1">
    <citation type="journal article" date="2014" name="Genome Biol. Evol.">
        <title>The secreted proteins of Achlya hypogyna and Thraustotheca clavata identify the ancestral oomycete secretome and reveal gene acquisitions by horizontal gene transfer.</title>
        <authorList>
            <person name="Misner I."/>
            <person name="Blouin N."/>
            <person name="Leonard G."/>
            <person name="Richards T.A."/>
            <person name="Lane C.E."/>
        </authorList>
    </citation>
    <scope>NUCLEOTIDE SEQUENCE [LARGE SCALE GENOMIC DNA]</scope>
    <source>
        <strain evidence="10 11">ATCC 48635</strain>
    </source>
</reference>
<evidence type="ECO:0000256" key="3">
    <source>
        <dbReference type="ARBA" id="ARBA00022723"/>
    </source>
</evidence>
<dbReference type="InterPro" id="IPR010300">
    <property type="entry name" value="CDO_1"/>
</dbReference>
<name>A0A1V9ZHJ3_ACHHY</name>
<keyword evidence="5 9" id="KW-0560">Oxidoreductase</keyword>
<dbReference type="CDD" id="cd10548">
    <property type="entry name" value="cupin_CDO"/>
    <property type="match status" value="1"/>
</dbReference>
<dbReference type="SUPFAM" id="SSF51182">
    <property type="entry name" value="RmlC-like cupins"/>
    <property type="match status" value="1"/>
</dbReference>
<keyword evidence="3 8" id="KW-0479">Metal-binding</keyword>
<evidence type="ECO:0000313" key="11">
    <source>
        <dbReference type="Proteomes" id="UP000243579"/>
    </source>
</evidence>
<dbReference type="AlphaFoldDB" id="A0A1V9ZHJ3"/>
<dbReference type="PANTHER" id="PTHR12918:SF1">
    <property type="entry name" value="CYSTEINE DIOXYGENASE TYPE 1"/>
    <property type="match status" value="1"/>
</dbReference>
<dbReference type="Pfam" id="PF05995">
    <property type="entry name" value="CDO_I"/>
    <property type="match status" value="1"/>
</dbReference>
<comment type="caution">
    <text evidence="10">The sequence shown here is derived from an EMBL/GenBank/DDBJ whole genome shotgun (WGS) entry which is preliminary data.</text>
</comment>
<dbReference type="EC" id="1.13.11.20" evidence="2 9"/>
<evidence type="ECO:0000256" key="4">
    <source>
        <dbReference type="ARBA" id="ARBA00022964"/>
    </source>
</evidence>
<dbReference type="OrthoDB" id="543511at2759"/>
<evidence type="ECO:0000256" key="7">
    <source>
        <dbReference type="PIRSR" id="PIRSR610300-50"/>
    </source>
</evidence>
<keyword evidence="7" id="KW-0883">Thioether bond</keyword>
<dbReference type="PANTHER" id="PTHR12918">
    <property type="entry name" value="CYSTEINE DIOXYGENASE"/>
    <property type="match status" value="1"/>
</dbReference>
<dbReference type="InterPro" id="IPR014710">
    <property type="entry name" value="RmlC-like_jellyroll"/>
</dbReference>
<evidence type="ECO:0000256" key="5">
    <source>
        <dbReference type="ARBA" id="ARBA00023002"/>
    </source>
</evidence>
<feature type="binding site" evidence="8">
    <location>
        <position position="113"/>
    </location>
    <ligand>
        <name>Fe cation</name>
        <dbReference type="ChEBI" id="CHEBI:24875"/>
        <note>catalytic</note>
    </ligand>
</feature>
<proteinExistence type="inferred from homology"/>
<evidence type="ECO:0000313" key="10">
    <source>
        <dbReference type="EMBL" id="OQR97290.1"/>
    </source>
</evidence>
<feature type="cross-link" description="3'-(S-cysteinyl)-tyrosine (Cys-Tyr)" evidence="7">
    <location>
        <begin position="118"/>
        <end position="178"/>
    </location>
</feature>
<evidence type="ECO:0000256" key="8">
    <source>
        <dbReference type="PIRSR" id="PIRSR610300-51"/>
    </source>
</evidence>
<protein>
    <recommendedName>
        <fullName evidence="2 9">Cysteine dioxygenase</fullName>
        <ecNumber evidence="2 9">1.13.11.20</ecNumber>
    </recommendedName>
</protein>
<dbReference type="Gene3D" id="2.60.120.10">
    <property type="entry name" value="Jelly Rolls"/>
    <property type="match status" value="1"/>
</dbReference>
<evidence type="ECO:0000256" key="1">
    <source>
        <dbReference type="ARBA" id="ARBA00006622"/>
    </source>
</evidence>
<dbReference type="STRING" id="1202772.A0A1V9ZHJ3"/>
<evidence type="ECO:0000256" key="6">
    <source>
        <dbReference type="ARBA" id="ARBA00023004"/>
    </source>
</evidence>
<gene>
    <name evidence="10" type="ORF">ACHHYP_12216</name>
</gene>
<dbReference type="InterPro" id="IPR011051">
    <property type="entry name" value="RmlC_Cupin_sf"/>
</dbReference>
<comment type="catalytic activity">
    <reaction evidence="9">
        <text>L-cysteine + O2 = 3-sulfino-L-alanine + H(+)</text>
        <dbReference type="Rhea" id="RHEA:20441"/>
        <dbReference type="ChEBI" id="CHEBI:15378"/>
        <dbReference type="ChEBI" id="CHEBI:15379"/>
        <dbReference type="ChEBI" id="CHEBI:35235"/>
        <dbReference type="ChEBI" id="CHEBI:61085"/>
        <dbReference type="EC" id="1.13.11.20"/>
    </reaction>
</comment>
<feature type="binding site" evidence="8">
    <location>
        <position position="161"/>
    </location>
    <ligand>
        <name>Fe cation</name>
        <dbReference type="ChEBI" id="CHEBI:24875"/>
        <note>catalytic</note>
    </ligand>
</feature>
<evidence type="ECO:0000256" key="2">
    <source>
        <dbReference type="ARBA" id="ARBA00013133"/>
    </source>
</evidence>
<dbReference type="EMBL" id="JNBR01000118">
    <property type="protein sequence ID" value="OQR97290.1"/>
    <property type="molecule type" value="Genomic_DNA"/>
</dbReference>
<feature type="binding site" evidence="8">
    <location>
        <position position="111"/>
    </location>
    <ligand>
        <name>Fe cation</name>
        <dbReference type="ChEBI" id="CHEBI:24875"/>
        <note>catalytic</note>
    </ligand>
</feature>
<comment type="similarity">
    <text evidence="1 9">Belongs to the cysteine dioxygenase family.</text>
</comment>
<evidence type="ECO:0000256" key="9">
    <source>
        <dbReference type="RuleBase" id="RU366010"/>
    </source>
</evidence>
<dbReference type="GO" id="GO:0017172">
    <property type="term" value="F:cysteine dioxygenase activity"/>
    <property type="evidence" value="ECO:0007669"/>
    <property type="project" value="UniProtKB-UniRule"/>
</dbReference>
<dbReference type="GO" id="GO:0019448">
    <property type="term" value="P:L-cysteine catabolic process"/>
    <property type="evidence" value="ECO:0007669"/>
    <property type="project" value="TreeGrafter"/>
</dbReference>
<organism evidence="10 11">
    <name type="scientific">Achlya hypogyna</name>
    <name type="common">Oomycete</name>
    <name type="synonym">Protoachlya hypogyna</name>
    <dbReference type="NCBI Taxonomy" id="1202772"/>
    <lineage>
        <taxon>Eukaryota</taxon>
        <taxon>Sar</taxon>
        <taxon>Stramenopiles</taxon>
        <taxon>Oomycota</taxon>
        <taxon>Saprolegniomycetes</taxon>
        <taxon>Saprolegniales</taxon>
        <taxon>Achlyaceae</taxon>
        <taxon>Achlya</taxon>
    </lineage>
</organism>
<dbReference type="Proteomes" id="UP000243579">
    <property type="component" value="Unassembled WGS sequence"/>
</dbReference>
<dbReference type="GO" id="GO:0008198">
    <property type="term" value="F:ferrous iron binding"/>
    <property type="evidence" value="ECO:0007669"/>
    <property type="project" value="TreeGrafter"/>
</dbReference>
<keyword evidence="11" id="KW-1185">Reference proteome</keyword>
<sequence length="217" mass="23736">MKEAAQVVAAPAAASNQADDAVDGPRKGLNLRELVAAIEAEVQFDDGSIPLGQKAKLQAALAAYSGDMDELSRYVHFDPSRNYTRNLIATDNTTYALILLCWNKGKYSPIHDHPSDGCWVRHIQGTVHEVRYWNDGVTLAETSSVLVSAGVTYMDDSLGLHKVGNPSADVDAITLHLYAPPYEKCRLYFDPEDASKNSVAFATFYSEYGDMTHGGDY</sequence>
<comment type="cofactor">
    <cofactor evidence="9">
        <name>Fe cation</name>
        <dbReference type="ChEBI" id="CHEBI:24875"/>
    </cofactor>
    <text evidence="9">Binds 1 Fe cation per subunit.</text>
</comment>
<accession>A0A1V9ZHJ3</accession>
<keyword evidence="4 9" id="KW-0223">Dioxygenase</keyword>
<keyword evidence="6 8" id="KW-0408">Iron</keyword>